<evidence type="ECO:0000313" key="2">
    <source>
        <dbReference type="Proteomes" id="UP000248806"/>
    </source>
</evidence>
<dbReference type="InterPro" id="IPR021734">
    <property type="entry name" value="DUF3303"/>
</dbReference>
<dbReference type="Proteomes" id="UP000248806">
    <property type="component" value="Unassembled WGS sequence"/>
</dbReference>
<protein>
    <submittedName>
        <fullName evidence="1">Uncharacterized protein DUF3303</fullName>
    </submittedName>
</protein>
<proteinExistence type="predicted"/>
<dbReference type="EMBL" id="QKUF01000012">
    <property type="protein sequence ID" value="PZW27412.1"/>
    <property type="molecule type" value="Genomic_DNA"/>
</dbReference>
<gene>
    <name evidence="1" type="ORF">EI42_03498</name>
</gene>
<dbReference type="OrthoDB" id="5191551at2"/>
<evidence type="ECO:0000313" key="1">
    <source>
        <dbReference type="EMBL" id="PZW27412.1"/>
    </source>
</evidence>
<keyword evidence="2" id="KW-1185">Reference proteome</keyword>
<sequence>MQWYCAFTWYPGTTREQVAQRTVELHDAGSNHPERIRGWYNLAGGGSGFLLVETESPQELTAFLQPYMDLMSFDVRAVYPLNYQEEIEHLREASKKQVVKQRA</sequence>
<dbReference type="AlphaFoldDB" id="A0A326U5V1"/>
<dbReference type="RefSeq" id="WP_111323861.1">
    <property type="nucleotide sequence ID" value="NZ_BIFX01000001.1"/>
</dbReference>
<name>A0A326U5V1_THEHA</name>
<comment type="caution">
    <text evidence="1">The sequence shown here is derived from an EMBL/GenBank/DDBJ whole genome shotgun (WGS) entry which is preliminary data.</text>
</comment>
<dbReference type="Pfam" id="PF11746">
    <property type="entry name" value="DUF3303"/>
    <property type="match status" value="1"/>
</dbReference>
<organism evidence="1 2">
    <name type="scientific">Thermosporothrix hazakensis</name>
    <dbReference type="NCBI Taxonomy" id="644383"/>
    <lineage>
        <taxon>Bacteria</taxon>
        <taxon>Bacillati</taxon>
        <taxon>Chloroflexota</taxon>
        <taxon>Ktedonobacteria</taxon>
        <taxon>Ktedonobacterales</taxon>
        <taxon>Thermosporotrichaceae</taxon>
        <taxon>Thermosporothrix</taxon>
    </lineage>
</organism>
<accession>A0A326U5V1</accession>
<reference evidence="1 2" key="1">
    <citation type="submission" date="2018-06" db="EMBL/GenBank/DDBJ databases">
        <title>Genomic Encyclopedia of Archaeal and Bacterial Type Strains, Phase II (KMG-II): from individual species to whole genera.</title>
        <authorList>
            <person name="Goeker M."/>
        </authorList>
    </citation>
    <scope>NUCLEOTIDE SEQUENCE [LARGE SCALE GENOMIC DNA]</scope>
    <source>
        <strain evidence="1 2">ATCC BAA-1881</strain>
    </source>
</reference>